<dbReference type="RefSeq" id="WP_269309368.1">
    <property type="nucleotide sequence ID" value="NZ_CP098242.1"/>
</dbReference>
<sequence length="106" mass="11726">MANENVTHAPGITIEKDSIVGLVSAVSFLPNVLDGERLTVEQVHQLEEGIRHAKDIAEETANMILHALREADIHLQVLRQSEGLKQAAEEFLENAEAALKRHSMTH</sequence>
<organism evidence="1 2">
    <name type="scientific">Oxalobacter vibrioformis</name>
    <dbReference type="NCBI Taxonomy" id="933080"/>
    <lineage>
        <taxon>Bacteria</taxon>
        <taxon>Pseudomonadati</taxon>
        <taxon>Pseudomonadota</taxon>
        <taxon>Betaproteobacteria</taxon>
        <taxon>Burkholderiales</taxon>
        <taxon>Oxalobacteraceae</taxon>
        <taxon>Oxalobacter</taxon>
    </lineage>
</organism>
<dbReference type="KEGG" id="ovb:NB640_01435"/>
<proteinExistence type="predicted"/>
<protein>
    <submittedName>
        <fullName evidence="1">Uncharacterized protein</fullName>
    </submittedName>
</protein>
<keyword evidence="2" id="KW-1185">Reference proteome</keyword>
<dbReference type="EMBL" id="CP098242">
    <property type="protein sequence ID" value="WAW10356.1"/>
    <property type="molecule type" value="Genomic_DNA"/>
</dbReference>
<name>A0A9E9LW69_9BURK</name>
<dbReference type="Proteomes" id="UP001156215">
    <property type="component" value="Chromosome"/>
</dbReference>
<accession>A0A9E9LW69</accession>
<dbReference type="AlphaFoldDB" id="A0A9E9LW69"/>
<evidence type="ECO:0000313" key="1">
    <source>
        <dbReference type="EMBL" id="WAW10356.1"/>
    </source>
</evidence>
<gene>
    <name evidence="1" type="ORF">NB640_01435</name>
</gene>
<evidence type="ECO:0000313" key="2">
    <source>
        <dbReference type="Proteomes" id="UP001156215"/>
    </source>
</evidence>
<reference evidence="1" key="1">
    <citation type="journal article" date="2022" name="Front. Microbiol.">
        <title>New perspectives on an old grouping: The genomic and phenotypic variability of Oxalobacter formigenes and the implications for calcium oxalate stone prevention.</title>
        <authorList>
            <person name="Chmiel J.A."/>
            <person name="Carr C."/>
            <person name="Stuivenberg G.A."/>
            <person name="Venema R."/>
            <person name="Chanyi R.M."/>
            <person name="Al K.F."/>
            <person name="Giguere D."/>
            <person name="Say H."/>
            <person name="Akouris P.P."/>
            <person name="Dominguez Romero S.A."/>
            <person name="Kwong A."/>
            <person name="Tai V."/>
            <person name="Koval S.F."/>
            <person name="Razvi H."/>
            <person name="Bjazevic J."/>
            <person name="Burton J.P."/>
        </authorList>
    </citation>
    <scope>NUCLEOTIDE SEQUENCE</scope>
    <source>
        <strain evidence="1">WoOx3</strain>
    </source>
</reference>